<keyword evidence="9 13" id="KW-0408">Iron</keyword>
<keyword evidence="6 13" id="KW-0479">Metal-binding</keyword>
<proteinExistence type="inferred from homology"/>
<name>A0A1I2KEF8_9BACL</name>
<evidence type="ECO:0000256" key="9">
    <source>
        <dbReference type="ARBA" id="ARBA00023004"/>
    </source>
</evidence>
<evidence type="ECO:0000256" key="8">
    <source>
        <dbReference type="ARBA" id="ARBA00022839"/>
    </source>
</evidence>
<keyword evidence="16" id="KW-1185">Reference proteome</keyword>
<evidence type="ECO:0000256" key="10">
    <source>
        <dbReference type="ARBA" id="ARBA00023014"/>
    </source>
</evidence>
<feature type="domain" description="DUF83" evidence="14">
    <location>
        <begin position="9"/>
        <end position="182"/>
    </location>
</feature>
<evidence type="ECO:0000259" key="14">
    <source>
        <dbReference type="Pfam" id="PF01930"/>
    </source>
</evidence>
<organism evidence="15 16">
    <name type="scientific">Planifilum fulgidum</name>
    <dbReference type="NCBI Taxonomy" id="201973"/>
    <lineage>
        <taxon>Bacteria</taxon>
        <taxon>Bacillati</taxon>
        <taxon>Bacillota</taxon>
        <taxon>Bacilli</taxon>
        <taxon>Bacillales</taxon>
        <taxon>Thermoactinomycetaceae</taxon>
        <taxon>Planifilum</taxon>
    </lineage>
</organism>
<comment type="cofactor">
    <cofactor evidence="13">
        <name>Mg(2+)</name>
        <dbReference type="ChEBI" id="CHEBI:18420"/>
    </cofactor>
    <cofactor evidence="13">
        <name>Mn(2+)</name>
        <dbReference type="ChEBI" id="CHEBI:29035"/>
    </cofactor>
    <text evidence="13">Mg(2+) or Mn(2+) required for ssDNA cleavage activity.</text>
</comment>
<dbReference type="InterPro" id="IPR013343">
    <property type="entry name" value="CRISPR-assoc_prot_Cas4"/>
</dbReference>
<evidence type="ECO:0000256" key="6">
    <source>
        <dbReference type="ARBA" id="ARBA00022723"/>
    </source>
</evidence>
<keyword evidence="7 13" id="KW-0378">Hydrolase</keyword>
<evidence type="ECO:0000256" key="7">
    <source>
        <dbReference type="ARBA" id="ARBA00022801"/>
    </source>
</evidence>
<evidence type="ECO:0000256" key="4">
    <source>
        <dbReference type="ARBA" id="ARBA00020049"/>
    </source>
</evidence>
<dbReference type="PANTHER" id="PTHR36531">
    <property type="entry name" value="CRISPR-ASSOCIATED EXONUCLEASE CAS4"/>
    <property type="match status" value="1"/>
</dbReference>
<keyword evidence="11 13" id="KW-0051">Antiviral defense</keyword>
<dbReference type="Pfam" id="PF01930">
    <property type="entry name" value="Cas_Cas4"/>
    <property type="match status" value="1"/>
</dbReference>
<comment type="cofactor">
    <cofactor evidence="13">
        <name>iron-sulfur cluster</name>
        <dbReference type="ChEBI" id="CHEBI:30408"/>
    </cofactor>
</comment>
<protein>
    <recommendedName>
        <fullName evidence="4 13">CRISPR-associated exonuclease Cas4</fullName>
        <ecNumber evidence="3 13">3.1.12.1</ecNumber>
    </recommendedName>
</protein>
<comment type="similarity">
    <text evidence="2 13">Belongs to the CRISPR-associated exonuclease Cas4 family.</text>
</comment>
<dbReference type="RefSeq" id="WP_092035348.1">
    <property type="nucleotide sequence ID" value="NZ_FOOK01000001.1"/>
</dbReference>
<dbReference type="OrthoDB" id="9781776at2"/>
<comment type="cofactor">
    <cofactor evidence="1">
        <name>[4Fe-4S] cluster</name>
        <dbReference type="ChEBI" id="CHEBI:49883"/>
    </cofactor>
</comment>
<dbReference type="EC" id="3.1.12.1" evidence="3 13"/>
<evidence type="ECO:0000256" key="11">
    <source>
        <dbReference type="ARBA" id="ARBA00023118"/>
    </source>
</evidence>
<accession>A0A1I2KEF8</accession>
<keyword evidence="12 13" id="KW-0464">Manganese</keyword>
<sequence>MDVLVEAHAINAYAYCPRRCYYEYVEGVFYHNAYTIHGKLLHERVDRFGRELRGERQIHRSLHLRSERLWISVRCDVIEEADGMIYPVEYKRGSQAGWENNHLQLCAQGMALEERIEKAVPFGYLFYYGSFRREKVMLDEELRERTRQTIEAIRSLYELERPPAGIDEGHRCQKCSMVDYCLPQERGRLKGRVAWERFI</sequence>
<dbReference type="AlphaFoldDB" id="A0A1I2KEF8"/>
<dbReference type="PANTHER" id="PTHR36531:SF6">
    <property type="entry name" value="DNA REPLICATION ATP-DEPENDENT HELICASE_NUCLEASE DNA2"/>
    <property type="match status" value="1"/>
</dbReference>
<gene>
    <name evidence="15" type="ORF">SAMN04488025_10174</name>
</gene>
<dbReference type="GO" id="GO:0004527">
    <property type="term" value="F:exonuclease activity"/>
    <property type="evidence" value="ECO:0007669"/>
    <property type="project" value="UniProtKB-KW"/>
</dbReference>
<dbReference type="NCBIfam" id="TIGR00372">
    <property type="entry name" value="cas4"/>
    <property type="match status" value="1"/>
</dbReference>
<evidence type="ECO:0000256" key="1">
    <source>
        <dbReference type="ARBA" id="ARBA00001966"/>
    </source>
</evidence>
<evidence type="ECO:0000256" key="13">
    <source>
        <dbReference type="RuleBase" id="RU365022"/>
    </source>
</evidence>
<keyword evidence="10 13" id="KW-0411">Iron-sulfur</keyword>
<dbReference type="Proteomes" id="UP000198661">
    <property type="component" value="Unassembled WGS sequence"/>
</dbReference>
<dbReference type="GO" id="GO:0046872">
    <property type="term" value="F:metal ion binding"/>
    <property type="evidence" value="ECO:0007669"/>
    <property type="project" value="UniProtKB-KW"/>
</dbReference>
<evidence type="ECO:0000313" key="16">
    <source>
        <dbReference type="Proteomes" id="UP000198661"/>
    </source>
</evidence>
<dbReference type="GO" id="GO:0051536">
    <property type="term" value="F:iron-sulfur cluster binding"/>
    <property type="evidence" value="ECO:0007669"/>
    <property type="project" value="UniProtKB-KW"/>
</dbReference>
<dbReference type="EMBL" id="FOOK01000001">
    <property type="protein sequence ID" value="SFF63481.1"/>
    <property type="molecule type" value="Genomic_DNA"/>
</dbReference>
<dbReference type="Gene3D" id="3.90.320.10">
    <property type="match status" value="1"/>
</dbReference>
<dbReference type="InterPro" id="IPR022765">
    <property type="entry name" value="Dna2/Cas4_DUF83"/>
</dbReference>
<dbReference type="GO" id="GO:0051607">
    <property type="term" value="P:defense response to virus"/>
    <property type="evidence" value="ECO:0007669"/>
    <property type="project" value="UniProtKB-KW"/>
</dbReference>
<keyword evidence="5 13" id="KW-0540">Nuclease</keyword>
<keyword evidence="8 13" id="KW-0269">Exonuclease</keyword>
<comment type="function">
    <text evidence="13">CRISPR (clustered regularly interspaced short palindromic repeat) is an adaptive immune system that provides protection against mobile genetic elements (viruses, transposable elements and conjugative plasmids). CRISPR clusters contain sequences complementary to antecedent mobile elements and target invading nucleic acids. CRISPR clusters are transcribed and processed into CRISPR RNA (crRNA).</text>
</comment>
<dbReference type="InterPro" id="IPR051827">
    <property type="entry name" value="Cas4_exonuclease"/>
</dbReference>
<evidence type="ECO:0000256" key="5">
    <source>
        <dbReference type="ARBA" id="ARBA00022722"/>
    </source>
</evidence>
<dbReference type="STRING" id="201973.SAMN04488025_10174"/>
<evidence type="ECO:0000256" key="2">
    <source>
        <dbReference type="ARBA" id="ARBA00009189"/>
    </source>
</evidence>
<reference evidence="15 16" key="1">
    <citation type="submission" date="2016-10" db="EMBL/GenBank/DDBJ databases">
        <authorList>
            <person name="de Groot N.N."/>
        </authorList>
    </citation>
    <scope>NUCLEOTIDE SEQUENCE [LARGE SCALE GENOMIC DNA]</scope>
    <source>
        <strain evidence="15 16">DSM 44945</strain>
    </source>
</reference>
<dbReference type="InterPro" id="IPR011604">
    <property type="entry name" value="PDDEXK-like_dom_sf"/>
</dbReference>
<evidence type="ECO:0000256" key="12">
    <source>
        <dbReference type="ARBA" id="ARBA00023211"/>
    </source>
</evidence>
<evidence type="ECO:0000313" key="15">
    <source>
        <dbReference type="EMBL" id="SFF63481.1"/>
    </source>
</evidence>
<evidence type="ECO:0000256" key="3">
    <source>
        <dbReference type="ARBA" id="ARBA00012768"/>
    </source>
</evidence>